<dbReference type="EMBL" id="JAAAHW010003809">
    <property type="protein sequence ID" value="KAF9980664.1"/>
    <property type="molecule type" value="Genomic_DNA"/>
</dbReference>
<feature type="region of interest" description="Disordered" evidence="1">
    <location>
        <begin position="89"/>
        <end position="117"/>
    </location>
</feature>
<evidence type="ECO:0000313" key="2">
    <source>
        <dbReference type="EMBL" id="KAF9980664.1"/>
    </source>
</evidence>
<dbReference type="OrthoDB" id="2448945at2759"/>
<feature type="region of interest" description="Disordered" evidence="1">
    <location>
        <begin position="252"/>
        <end position="297"/>
    </location>
</feature>
<feature type="compositionally biased region" description="Basic and acidic residues" evidence="1">
    <location>
        <begin position="255"/>
        <end position="268"/>
    </location>
</feature>
<accession>A0A9P6M8T7</accession>
<feature type="compositionally biased region" description="Low complexity" evidence="1">
    <location>
        <begin position="269"/>
        <end position="297"/>
    </location>
</feature>
<feature type="non-terminal residue" evidence="2">
    <location>
        <position position="364"/>
    </location>
</feature>
<dbReference type="AlphaFoldDB" id="A0A9P6M8T7"/>
<feature type="compositionally biased region" description="Low complexity" evidence="1">
    <location>
        <begin position="91"/>
        <end position="107"/>
    </location>
</feature>
<gene>
    <name evidence="2" type="ORF">BGZ65_004826</name>
</gene>
<keyword evidence="3" id="KW-1185">Reference proteome</keyword>
<name>A0A9P6M8T7_9FUNG</name>
<comment type="caution">
    <text evidence="2">The sequence shown here is derived from an EMBL/GenBank/DDBJ whole genome shotgun (WGS) entry which is preliminary data.</text>
</comment>
<dbReference type="Proteomes" id="UP000749646">
    <property type="component" value="Unassembled WGS sequence"/>
</dbReference>
<sequence length="364" mass="41629">MNETPLQKFQAQSSSKLVSIPARHDPKSSQLVIRWRDIQQWFANAMGILNGEAVVLFLTDDDLEDLQPLRIAYHPGVILKVLTTDDNIQASSSPTEVSSSTITSEPDSSSKEHSSFTGCIPKNVTTCLDADQSSSTGPRKAITWRETHVADLKITEIDGDNQSLVLHSQASSMETQTLQHASPASTNNQHIHTVHPEIVSNNTYESQQHPLQQQIDKVLQETQHINRQMQQADQRTHQQQQQIDQAIQEFQQTKDQIHKQQQHIEETRQQQQQHIEGIQQQANQQQQHIEGIQQQTNQQQQHIKETLQQQQQQIDDILQQIQIANQHGHKMIQQMQESILLQKQESDRLMLIKYRTHALLGTSL</sequence>
<organism evidence="2 3">
    <name type="scientific">Modicella reniformis</name>
    <dbReference type="NCBI Taxonomy" id="1440133"/>
    <lineage>
        <taxon>Eukaryota</taxon>
        <taxon>Fungi</taxon>
        <taxon>Fungi incertae sedis</taxon>
        <taxon>Mucoromycota</taxon>
        <taxon>Mortierellomycotina</taxon>
        <taxon>Mortierellomycetes</taxon>
        <taxon>Mortierellales</taxon>
        <taxon>Mortierellaceae</taxon>
        <taxon>Modicella</taxon>
    </lineage>
</organism>
<evidence type="ECO:0000313" key="3">
    <source>
        <dbReference type="Proteomes" id="UP000749646"/>
    </source>
</evidence>
<proteinExistence type="predicted"/>
<reference evidence="2" key="1">
    <citation type="journal article" date="2020" name="Fungal Divers.">
        <title>Resolving the Mortierellaceae phylogeny through synthesis of multi-gene phylogenetics and phylogenomics.</title>
        <authorList>
            <person name="Vandepol N."/>
            <person name="Liber J."/>
            <person name="Desiro A."/>
            <person name="Na H."/>
            <person name="Kennedy M."/>
            <person name="Barry K."/>
            <person name="Grigoriev I.V."/>
            <person name="Miller A.N."/>
            <person name="O'Donnell K."/>
            <person name="Stajich J.E."/>
            <person name="Bonito G."/>
        </authorList>
    </citation>
    <scope>NUCLEOTIDE SEQUENCE</scope>
    <source>
        <strain evidence="2">MES-2147</strain>
    </source>
</reference>
<evidence type="ECO:0000256" key="1">
    <source>
        <dbReference type="SAM" id="MobiDB-lite"/>
    </source>
</evidence>
<protein>
    <submittedName>
        <fullName evidence="2">Uncharacterized protein</fullName>
    </submittedName>
</protein>